<dbReference type="Proteomes" id="UP001202831">
    <property type="component" value="Unassembled WGS sequence"/>
</dbReference>
<dbReference type="RefSeq" id="WP_115136901.1">
    <property type="nucleotide sequence ID" value="NZ_JAKIKT010000003.1"/>
</dbReference>
<gene>
    <name evidence="2 3" type="primary">def</name>
    <name evidence="3" type="ORF">L2725_09500</name>
</gene>
<feature type="binding site" evidence="2">
    <location>
        <position position="133"/>
    </location>
    <ligand>
        <name>Fe cation</name>
        <dbReference type="ChEBI" id="CHEBI:24875"/>
    </ligand>
</feature>
<name>A0ABT0N6D9_9GAMM</name>
<comment type="catalytic activity">
    <reaction evidence="2">
        <text>N-terminal N-formyl-L-methionyl-[peptide] + H2O = N-terminal L-methionyl-[peptide] + formate</text>
        <dbReference type="Rhea" id="RHEA:24420"/>
        <dbReference type="Rhea" id="RHEA-COMP:10639"/>
        <dbReference type="Rhea" id="RHEA-COMP:10640"/>
        <dbReference type="ChEBI" id="CHEBI:15377"/>
        <dbReference type="ChEBI" id="CHEBI:15740"/>
        <dbReference type="ChEBI" id="CHEBI:49298"/>
        <dbReference type="ChEBI" id="CHEBI:64731"/>
        <dbReference type="EC" id="3.5.1.88"/>
    </reaction>
</comment>
<protein>
    <recommendedName>
        <fullName evidence="2">Peptide deformylase</fullName>
        <shortName evidence="2">PDF</shortName>
        <ecNumber evidence="2">3.5.1.88</ecNumber>
    </recommendedName>
    <alternativeName>
        <fullName evidence="2">Polypeptide deformylase</fullName>
    </alternativeName>
</protein>
<comment type="similarity">
    <text evidence="1 2">Belongs to the polypeptide deformylase family.</text>
</comment>
<dbReference type="Gene3D" id="3.90.45.10">
    <property type="entry name" value="Peptide deformylase"/>
    <property type="match status" value="1"/>
</dbReference>
<dbReference type="GO" id="GO:0042586">
    <property type="term" value="F:peptide deformylase activity"/>
    <property type="evidence" value="ECO:0007669"/>
    <property type="project" value="UniProtKB-EC"/>
</dbReference>
<comment type="function">
    <text evidence="2">Removes the formyl group from the N-terminal Met of newly synthesized proteins. Requires at least a dipeptide for an efficient rate of reaction. N-terminal L-methionine is a prerequisite for activity but the enzyme has broad specificity at other positions.</text>
</comment>
<keyword evidence="2" id="KW-0408">Iron</keyword>
<dbReference type="HAMAP" id="MF_00163">
    <property type="entry name" value="Pep_deformylase"/>
    <property type="match status" value="1"/>
</dbReference>
<evidence type="ECO:0000313" key="4">
    <source>
        <dbReference type="Proteomes" id="UP001202831"/>
    </source>
</evidence>
<dbReference type="InterPro" id="IPR023635">
    <property type="entry name" value="Peptide_deformylase"/>
</dbReference>
<dbReference type="NCBIfam" id="TIGR00079">
    <property type="entry name" value="pept_deformyl"/>
    <property type="match status" value="1"/>
</dbReference>
<evidence type="ECO:0000256" key="1">
    <source>
        <dbReference type="ARBA" id="ARBA00010759"/>
    </source>
</evidence>
<comment type="cofactor">
    <cofactor evidence="2">
        <name>Fe(2+)</name>
        <dbReference type="ChEBI" id="CHEBI:29033"/>
    </cofactor>
    <text evidence="2">Binds 1 Fe(2+) ion.</text>
</comment>
<evidence type="ECO:0000256" key="2">
    <source>
        <dbReference type="HAMAP-Rule" id="MF_00163"/>
    </source>
</evidence>
<keyword evidence="2" id="KW-0479">Metal-binding</keyword>
<dbReference type="EMBL" id="JAKIKT010000003">
    <property type="protein sequence ID" value="MCL2914022.1"/>
    <property type="molecule type" value="Genomic_DNA"/>
</dbReference>
<dbReference type="PANTHER" id="PTHR10458:SF22">
    <property type="entry name" value="PEPTIDE DEFORMYLASE"/>
    <property type="match status" value="1"/>
</dbReference>
<dbReference type="InterPro" id="IPR036821">
    <property type="entry name" value="Peptide_deformylase_sf"/>
</dbReference>
<feature type="active site" evidence="2">
    <location>
        <position position="134"/>
    </location>
</feature>
<reference evidence="3 4" key="1">
    <citation type="submission" date="2022-01" db="EMBL/GenBank/DDBJ databases">
        <title>Whole genome-based taxonomy of the Shewanellaceae.</title>
        <authorList>
            <person name="Martin-Rodriguez A.J."/>
        </authorList>
    </citation>
    <scope>NUCLEOTIDE SEQUENCE [LARGE SCALE GENOMIC DNA]</scope>
    <source>
        <strain evidence="3 4">DSM 21332</strain>
    </source>
</reference>
<keyword evidence="2" id="KW-0648">Protein biosynthesis</keyword>
<dbReference type="PRINTS" id="PR01576">
    <property type="entry name" value="PDEFORMYLASE"/>
</dbReference>
<feature type="binding site" evidence="2">
    <location>
        <position position="91"/>
    </location>
    <ligand>
        <name>Fe cation</name>
        <dbReference type="ChEBI" id="CHEBI:24875"/>
    </ligand>
</feature>
<comment type="caution">
    <text evidence="3">The sequence shown here is derived from an EMBL/GenBank/DDBJ whole genome shotgun (WGS) entry which is preliminary data.</text>
</comment>
<dbReference type="SUPFAM" id="SSF56420">
    <property type="entry name" value="Peptide deformylase"/>
    <property type="match status" value="1"/>
</dbReference>
<keyword evidence="2 3" id="KW-0378">Hydrolase</keyword>
<organism evidence="3 4">
    <name type="scientific">Shewanella corallii</name>
    <dbReference type="NCBI Taxonomy" id="560080"/>
    <lineage>
        <taxon>Bacteria</taxon>
        <taxon>Pseudomonadati</taxon>
        <taxon>Pseudomonadota</taxon>
        <taxon>Gammaproteobacteria</taxon>
        <taxon>Alteromonadales</taxon>
        <taxon>Shewanellaceae</taxon>
        <taxon>Shewanella</taxon>
    </lineage>
</organism>
<sequence>MAVLDILRIPDERLKRKAQPVEEIGAVQGFIDDMLDTMYSTSDGIGLAATQVGSTHAVIVIDLSENRDQPMVIINPEIVEQEGEYEGEEGCLSVPGYYAKVKRFQRVKVVSLDREGKEQIFDTDEFLAIVLQHEIDHLNGKIFIEHLSSLKQQMAMKKVRKFK</sequence>
<dbReference type="PANTHER" id="PTHR10458">
    <property type="entry name" value="PEPTIDE DEFORMYLASE"/>
    <property type="match status" value="1"/>
</dbReference>
<dbReference type="NCBIfam" id="NF001159">
    <property type="entry name" value="PRK00150.1-3"/>
    <property type="match status" value="1"/>
</dbReference>
<dbReference type="Pfam" id="PF01327">
    <property type="entry name" value="Pep_deformylase"/>
    <property type="match status" value="1"/>
</dbReference>
<dbReference type="EC" id="3.5.1.88" evidence="2"/>
<accession>A0ABT0N6D9</accession>
<keyword evidence="4" id="KW-1185">Reference proteome</keyword>
<dbReference type="PIRSF" id="PIRSF004749">
    <property type="entry name" value="Pep_def"/>
    <property type="match status" value="1"/>
</dbReference>
<proteinExistence type="inferred from homology"/>
<feature type="binding site" evidence="2">
    <location>
        <position position="137"/>
    </location>
    <ligand>
        <name>Fe cation</name>
        <dbReference type="ChEBI" id="CHEBI:24875"/>
    </ligand>
</feature>
<evidence type="ECO:0000313" key="3">
    <source>
        <dbReference type="EMBL" id="MCL2914022.1"/>
    </source>
</evidence>
<dbReference type="CDD" id="cd00487">
    <property type="entry name" value="Pep_deformylase"/>
    <property type="match status" value="1"/>
</dbReference>